<reference evidence="2" key="1">
    <citation type="submission" date="2017-01" db="EMBL/GenBank/DDBJ databases">
        <authorList>
            <person name="Varghese N."/>
            <person name="Submissions S."/>
        </authorList>
    </citation>
    <scope>NUCLEOTIDE SEQUENCE [LARGE SCALE GENOMIC DNA]</scope>
    <source>
        <strain evidence="2">DSM 18017</strain>
    </source>
</reference>
<dbReference type="Proteomes" id="UP000186744">
    <property type="component" value="Unassembled WGS sequence"/>
</dbReference>
<keyword evidence="2" id="KW-1185">Reference proteome</keyword>
<evidence type="ECO:0000313" key="1">
    <source>
        <dbReference type="EMBL" id="SIS77781.1"/>
    </source>
</evidence>
<evidence type="ECO:0000313" key="2">
    <source>
        <dbReference type="Proteomes" id="UP000186744"/>
    </source>
</evidence>
<dbReference type="STRING" id="373668.SAMN05421786_10220"/>
<name>A0A1N7LVQ3_9FLAO</name>
<dbReference type="EMBL" id="FTOL01000002">
    <property type="protein sequence ID" value="SIS77781.1"/>
    <property type="molecule type" value="Genomic_DNA"/>
</dbReference>
<sequence>MMYLSGITGIICKKLNYKKHESLIFTNIYVKNEKTFKSIGNLEVKNDRLKTGQSKLFIYLYVLYDGLIFWVVDDCTTVRESFQLIILNAFICFDIF</sequence>
<organism evidence="1 2">
    <name type="scientific">Chryseobacterium ureilyticum</name>
    <dbReference type="NCBI Taxonomy" id="373668"/>
    <lineage>
        <taxon>Bacteria</taxon>
        <taxon>Pseudomonadati</taxon>
        <taxon>Bacteroidota</taxon>
        <taxon>Flavobacteriia</taxon>
        <taxon>Flavobacteriales</taxon>
        <taxon>Weeksellaceae</taxon>
        <taxon>Chryseobacterium group</taxon>
        <taxon>Chryseobacterium</taxon>
    </lineage>
</organism>
<proteinExistence type="predicted"/>
<accession>A0A1N7LVQ3</accession>
<gene>
    <name evidence="1" type="ORF">SAMN05421786_10220</name>
</gene>
<dbReference type="AlphaFoldDB" id="A0A1N7LVQ3"/>
<protein>
    <submittedName>
        <fullName evidence="1">Uncharacterized protein</fullName>
    </submittedName>
</protein>